<evidence type="ECO:0000256" key="11">
    <source>
        <dbReference type="ARBA" id="ARBA00034524"/>
    </source>
</evidence>
<dbReference type="PANTHER" id="PTHR11048">
    <property type="entry name" value="PRENYLTRANSFERASES"/>
    <property type="match status" value="1"/>
</dbReference>
<feature type="transmembrane region" description="Helical" evidence="12">
    <location>
        <begin position="110"/>
        <end position="132"/>
    </location>
</feature>
<dbReference type="InterPro" id="IPR039653">
    <property type="entry name" value="Prenyltransferase"/>
</dbReference>
<feature type="transmembrane region" description="Helical" evidence="12">
    <location>
        <begin position="230"/>
        <end position="251"/>
    </location>
</feature>
<evidence type="ECO:0000256" key="5">
    <source>
        <dbReference type="ARBA" id="ARBA00022519"/>
    </source>
</evidence>
<feature type="transmembrane region" description="Helical" evidence="12">
    <location>
        <begin position="138"/>
        <end position="155"/>
    </location>
</feature>
<evidence type="ECO:0000256" key="4">
    <source>
        <dbReference type="ARBA" id="ARBA00022475"/>
    </source>
</evidence>
<comment type="similarity">
    <text evidence="3">Belongs to the UbiA prenyltransferase family.</text>
</comment>
<dbReference type="FunFam" id="1.10.357.140:FF:000008">
    <property type="entry name" value="4-hydroxybenzoate octaprenyltransferase"/>
    <property type="match status" value="1"/>
</dbReference>
<comment type="cofactor">
    <cofactor evidence="1">
        <name>Mg(2+)</name>
        <dbReference type="ChEBI" id="CHEBI:18420"/>
    </cofactor>
</comment>
<keyword evidence="7" id="KW-0831">Ubiquinone biosynthesis</keyword>
<keyword evidence="6" id="KW-0808">Transferase</keyword>
<evidence type="ECO:0000256" key="6">
    <source>
        <dbReference type="ARBA" id="ARBA00022679"/>
    </source>
</evidence>
<feature type="transmembrane region" description="Helical" evidence="12">
    <location>
        <begin position="164"/>
        <end position="181"/>
    </location>
</feature>
<organism evidence="13 14">
    <name type="scientific">Lyticum sinuosum</name>
    <dbReference type="NCBI Taxonomy" id="1332059"/>
    <lineage>
        <taxon>Bacteria</taxon>
        <taxon>Pseudomonadati</taxon>
        <taxon>Pseudomonadota</taxon>
        <taxon>Alphaproteobacteria</taxon>
        <taxon>Rickettsiales</taxon>
        <taxon>Lyticum</taxon>
    </lineage>
</organism>
<dbReference type="GO" id="GO:0016020">
    <property type="term" value="C:membrane"/>
    <property type="evidence" value="ECO:0007669"/>
    <property type="project" value="UniProtKB-SubCell"/>
</dbReference>
<evidence type="ECO:0000256" key="8">
    <source>
        <dbReference type="ARBA" id="ARBA00022692"/>
    </source>
</evidence>
<dbReference type="Proteomes" id="UP001289135">
    <property type="component" value="Unassembled WGS sequence"/>
</dbReference>
<evidence type="ECO:0000256" key="7">
    <source>
        <dbReference type="ARBA" id="ARBA00022688"/>
    </source>
</evidence>
<comment type="subcellular location">
    <subcellularLocation>
        <location evidence="2">Membrane</location>
        <topology evidence="2">Multi-pass membrane protein</topology>
    </subcellularLocation>
</comment>
<keyword evidence="10 12" id="KW-0472">Membrane</keyword>
<keyword evidence="5" id="KW-0997">Cell inner membrane</keyword>
<evidence type="ECO:0000256" key="12">
    <source>
        <dbReference type="SAM" id="Phobius"/>
    </source>
</evidence>
<evidence type="ECO:0000256" key="2">
    <source>
        <dbReference type="ARBA" id="ARBA00004141"/>
    </source>
</evidence>
<dbReference type="InterPro" id="IPR000537">
    <property type="entry name" value="UbiA_prenyltransferase"/>
</dbReference>
<feature type="transmembrane region" description="Helical" evidence="12">
    <location>
        <begin position="67"/>
        <end position="89"/>
    </location>
</feature>
<dbReference type="EC" id="2.5.1.39" evidence="11"/>
<dbReference type="GO" id="GO:0006744">
    <property type="term" value="P:ubiquinone biosynthetic process"/>
    <property type="evidence" value="ECO:0007669"/>
    <property type="project" value="UniProtKB-KW"/>
</dbReference>
<accession>A0AAE5AHC9</accession>
<reference evidence="13" key="1">
    <citation type="submission" date="2023-02" db="EMBL/GenBank/DDBJ databases">
        <title>Host association and intracellularity evolved multiple times independently in the Rickettsiales.</title>
        <authorList>
            <person name="Castelli M."/>
            <person name="Nardi T."/>
            <person name="Gammuto L."/>
            <person name="Bellinzona G."/>
            <person name="Sabaneyeva E."/>
            <person name="Potekhin A."/>
            <person name="Serra V."/>
            <person name="Petroni G."/>
            <person name="Sassera D."/>
        </authorList>
    </citation>
    <scope>NUCLEOTIDE SEQUENCE</scope>
    <source>
        <strain evidence="13">USBL-36I1</strain>
    </source>
</reference>
<feature type="transmembrane region" description="Helical" evidence="12">
    <location>
        <begin position="257"/>
        <end position="274"/>
    </location>
</feature>
<evidence type="ECO:0000313" key="14">
    <source>
        <dbReference type="Proteomes" id="UP001289135"/>
    </source>
</evidence>
<dbReference type="AlphaFoldDB" id="A0AAE5AHC9"/>
<dbReference type="InterPro" id="IPR044878">
    <property type="entry name" value="UbiA_sf"/>
</dbReference>
<keyword evidence="4" id="KW-1003">Cell membrane</keyword>
<protein>
    <recommendedName>
        <fullName evidence="11">4-hydroxybenzoate polyprenyltransferase</fullName>
        <ecNumber evidence="11">2.5.1.39</ecNumber>
    </recommendedName>
</protein>
<name>A0AAE5AHC9_9RICK</name>
<feature type="transmembrane region" description="Helical" evidence="12">
    <location>
        <begin position="286"/>
        <end position="305"/>
    </location>
</feature>
<keyword evidence="9 12" id="KW-1133">Transmembrane helix</keyword>
<dbReference type="RefSeq" id="WP_322498401.1">
    <property type="nucleotide sequence ID" value="NZ_JARGYU010000001.1"/>
</dbReference>
<gene>
    <name evidence="13" type="ORF">Lyticum_00125</name>
</gene>
<dbReference type="FunFam" id="1.20.120.1780:FF:000001">
    <property type="entry name" value="4-hydroxybenzoate octaprenyltransferase"/>
    <property type="match status" value="1"/>
</dbReference>
<evidence type="ECO:0000313" key="13">
    <source>
        <dbReference type="EMBL" id="MDZ5760968.1"/>
    </source>
</evidence>
<dbReference type="EMBL" id="JARGYU010000001">
    <property type="protein sequence ID" value="MDZ5760968.1"/>
    <property type="molecule type" value="Genomic_DNA"/>
</dbReference>
<evidence type="ECO:0000256" key="9">
    <source>
        <dbReference type="ARBA" id="ARBA00022989"/>
    </source>
</evidence>
<evidence type="ECO:0000256" key="1">
    <source>
        <dbReference type="ARBA" id="ARBA00001946"/>
    </source>
</evidence>
<evidence type="ECO:0000256" key="10">
    <source>
        <dbReference type="ARBA" id="ARBA00023136"/>
    </source>
</evidence>
<feature type="transmembrane region" description="Helical" evidence="12">
    <location>
        <begin position="187"/>
        <end position="209"/>
    </location>
</feature>
<dbReference type="Gene3D" id="1.20.120.1780">
    <property type="entry name" value="UbiA prenyltransferase"/>
    <property type="match status" value="1"/>
</dbReference>
<dbReference type="PANTHER" id="PTHR11048:SF28">
    <property type="entry name" value="4-HYDROXYBENZOATE POLYPRENYLTRANSFERASE, MITOCHONDRIAL"/>
    <property type="match status" value="1"/>
</dbReference>
<dbReference type="GO" id="GO:0008412">
    <property type="term" value="F:4-hydroxybenzoate polyprenyltransferase activity"/>
    <property type="evidence" value="ECO:0007669"/>
    <property type="project" value="UniProtKB-EC"/>
</dbReference>
<feature type="transmembrane region" description="Helical" evidence="12">
    <location>
        <begin position="37"/>
        <end position="55"/>
    </location>
</feature>
<dbReference type="Pfam" id="PF01040">
    <property type="entry name" value="UbiA"/>
    <property type="match status" value="1"/>
</dbReference>
<proteinExistence type="inferred from homology"/>
<sequence>MNFLDNIFIKLIIYINGLHNILDKCCKNKPFLRIMRIHLPIPYLLIFTPILWVICSSIKETHHSLKYLSIFLLLSLFARSIGCIINDILDKNIDKNCSRTKDRPLASEQISIKNALILLFFLLILLISIAKIFLSDKALFISLMFGPLIFIYPITKRFCNYPQIFLGFIFNLGVWPAWITIRNDFNFIPFLLYIASVCWTIGYDIIYAHQDYDDDLKLGYGSIVTATGESVEHIIIFFYRICFLCLVTAGIHQNAGFIFYIFIFLSGYILYWQVENFDFNNQKNSGALFRINAIFAILSSLGFIFS</sequence>
<keyword evidence="14" id="KW-1185">Reference proteome</keyword>
<dbReference type="CDD" id="cd13959">
    <property type="entry name" value="PT_UbiA_COQ2"/>
    <property type="match status" value="1"/>
</dbReference>
<dbReference type="Gene3D" id="1.10.357.140">
    <property type="entry name" value="UbiA prenyltransferase"/>
    <property type="match status" value="1"/>
</dbReference>
<keyword evidence="8 12" id="KW-0812">Transmembrane</keyword>
<comment type="caution">
    <text evidence="13">The sequence shown here is derived from an EMBL/GenBank/DDBJ whole genome shotgun (WGS) entry which is preliminary data.</text>
</comment>
<evidence type="ECO:0000256" key="3">
    <source>
        <dbReference type="ARBA" id="ARBA00005985"/>
    </source>
</evidence>